<accession>A0AAD8RKN1</accession>
<dbReference type="Pfam" id="PF00646">
    <property type="entry name" value="F-box"/>
    <property type="match status" value="1"/>
</dbReference>
<gene>
    <name evidence="2" type="ORF">QYE76_001898</name>
</gene>
<sequence>MLSSASNQRKRATISCDGGFLPDEMIVEVLLQLPVKSIMCFRVVSRSWAALFAVDEFCRLYMVTPKATPPKLLSFSSLNLTPLPLFCLPGQRCDRASSSIHPAAPLVGFLCKQVAPGICSFVAKLLYPGPGQQVCSPCSPHRAQKFWGPKISVFALYRAPNFNGPALPVPCACDWRIHVRVNLTSALTSPGGTRSPLPWLLSMIGLVRLQNNAASRRVPA</sequence>
<dbReference type="InterPro" id="IPR001810">
    <property type="entry name" value="F-box_dom"/>
</dbReference>
<name>A0AAD8RKN1_LOLMU</name>
<dbReference type="SUPFAM" id="SSF81383">
    <property type="entry name" value="F-box domain"/>
    <property type="match status" value="1"/>
</dbReference>
<evidence type="ECO:0000259" key="1">
    <source>
        <dbReference type="SMART" id="SM00256"/>
    </source>
</evidence>
<keyword evidence="3" id="KW-1185">Reference proteome</keyword>
<organism evidence="2 3">
    <name type="scientific">Lolium multiflorum</name>
    <name type="common">Italian ryegrass</name>
    <name type="synonym">Lolium perenne subsp. multiflorum</name>
    <dbReference type="NCBI Taxonomy" id="4521"/>
    <lineage>
        <taxon>Eukaryota</taxon>
        <taxon>Viridiplantae</taxon>
        <taxon>Streptophyta</taxon>
        <taxon>Embryophyta</taxon>
        <taxon>Tracheophyta</taxon>
        <taxon>Spermatophyta</taxon>
        <taxon>Magnoliopsida</taxon>
        <taxon>Liliopsida</taxon>
        <taxon>Poales</taxon>
        <taxon>Poaceae</taxon>
        <taxon>BOP clade</taxon>
        <taxon>Pooideae</taxon>
        <taxon>Poodae</taxon>
        <taxon>Poeae</taxon>
        <taxon>Poeae Chloroplast Group 2 (Poeae type)</taxon>
        <taxon>Loliodinae</taxon>
        <taxon>Loliinae</taxon>
        <taxon>Lolium</taxon>
    </lineage>
</organism>
<comment type="caution">
    <text evidence="2">The sequence shown here is derived from an EMBL/GenBank/DDBJ whole genome shotgun (WGS) entry which is preliminary data.</text>
</comment>
<dbReference type="InterPro" id="IPR036047">
    <property type="entry name" value="F-box-like_dom_sf"/>
</dbReference>
<evidence type="ECO:0000313" key="3">
    <source>
        <dbReference type="Proteomes" id="UP001231189"/>
    </source>
</evidence>
<dbReference type="EMBL" id="JAUUTY010000005">
    <property type="protein sequence ID" value="KAK1627583.1"/>
    <property type="molecule type" value="Genomic_DNA"/>
</dbReference>
<dbReference type="Proteomes" id="UP001231189">
    <property type="component" value="Unassembled WGS sequence"/>
</dbReference>
<feature type="domain" description="F-box" evidence="1">
    <location>
        <begin position="21"/>
        <end position="61"/>
    </location>
</feature>
<evidence type="ECO:0000313" key="2">
    <source>
        <dbReference type="EMBL" id="KAK1627583.1"/>
    </source>
</evidence>
<dbReference type="SMART" id="SM00256">
    <property type="entry name" value="FBOX"/>
    <property type="match status" value="1"/>
</dbReference>
<dbReference type="AlphaFoldDB" id="A0AAD8RKN1"/>
<protein>
    <recommendedName>
        <fullName evidence="1">F-box domain-containing protein</fullName>
    </recommendedName>
</protein>
<proteinExistence type="predicted"/>
<reference evidence="2" key="1">
    <citation type="submission" date="2023-07" db="EMBL/GenBank/DDBJ databases">
        <title>A chromosome-level genome assembly of Lolium multiflorum.</title>
        <authorList>
            <person name="Chen Y."/>
            <person name="Copetti D."/>
            <person name="Kolliker R."/>
            <person name="Studer B."/>
        </authorList>
    </citation>
    <scope>NUCLEOTIDE SEQUENCE</scope>
    <source>
        <strain evidence="2">02402/16</strain>
        <tissue evidence="2">Leaf</tissue>
    </source>
</reference>